<accession>A0A1I6UDK5</accession>
<reference evidence="3" key="1">
    <citation type="submission" date="2016-10" db="EMBL/GenBank/DDBJ databases">
        <authorList>
            <person name="Varghese N."/>
            <person name="Submissions S."/>
        </authorList>
    </citation>
    <scope>NUCLEOTIDE SEQUENCE [LARGE SCALE GENOMIC DNA]</scope>
    <source>
        <strain evidence="3">DSM 22427</strain>
    </source>
</reference>
<dbReference type="RefSeq" id="WP_092906903.1">
    <property type="nucleotide sequence ID" value="NZ_FOZS01000004.1"/>
</dbReference>
<dbReference type="OrthoDB" id="342855at2157"/>
<keyword evidence="1" id="KW-0812">Transmembrane</keyword>
<evidence type="ECO:0000313" key="3">
    <source>
        <dbReference type="Proteomes" id="UP000199199"/>
    </source>
</evidence>
<feature type="transmembrane region" description="Helical" evidence="1">
    <location>
        <begin position="6"/>
        <end position="25"/>
    </location>
</feature>
<dbReference type="Proteomes" id="UP000199199">
    <property type="component" value="Unassembled WGS sequence"/>
</dbReference>
<keyword evidence="3" id="KW-1185">Reference proteome</keyword>
<gene>
    <name evidence="2" type="ORF">SAMN04488556_3777</name>
</gene>
<evidence type="ECO:0000313" key="2">
    <source>
        <dbReference type="EMBL" id="SFS99515.1"/>
    </source>
</evidence>
<protein>
    <recommendedName>
        <fullName evidence="4">DUF3784 domain-containing protein</fullName>
    </recommendedName>
</protein>
<sequence>MIDAILESPGALLAGLAVLVLGYLIKYQEWTFLIAGYDETTDVPRSVAADIVGSLAIRIGIATALFGVLAAVVSVPEAIAAAFFAIVVFGVARAIYRLQTYQPTPA</sequence>
<dbReference type="InterPro" id="IPR017259">
    <property type="entry name" value="UCP037672"/>
</dbReference>
<feature type="transmembrane region" description="Helical" evidence="1">
    <location>
        <begin position="55"/>
        <end position="73"/>
    </location>
</feature>
<dbReference type="AlphaFoldDB" id="A0A1I6UDK5"/>
<feature type="transmembrane region" description="Helical" evidence="1">
    <location>
        <begin position="79"/>
        <end position="96"/>
    </location>
</feature>
<keyword evidence="1" id="KW-0472">Membrane</keyword>
<name>A0A1I6UDK5_9EURY</name>
<evidence type="ECO:0000256" key="1">
    <source>
        <dbReference type="SAM" id="Phobius"/>
    </source>
</evidence>
<dbReference type="EMBL" id="FOZS01000004">
    <property type="protein sequence ID" value="SFS99515.1"/>
    <property type="molecule type" value="Genomic_DNA"/>
</dbReference>
<dbReference type="Pfam" id="PF12650">
    <property type="entry name" value="DUF3784"/>
    <property type="match status" value="1"/>
</dbReference>
<organism evidence="2 3">
    <name type="scientific">Halostagnicola kamekurae</name>
    <dbReference type="NCBI Taxonomy" id="619731"/>
    <lineage>
        <taxon>Archaea</taxon>
        <taxon>Methanobacteriati</taxon>
        <taxon>Methanobacteriota</taxon>
        <taxon>Stenosarchaea group</taxon>
        <taxon>Halobacteria</taxon>
        <taxon>Halobacteriales</taxon>
        <taxon>Natrialbaceae</taxon>
        <taxon>Halostagnicola</taxon>
    </lineage>
</organism>
<keyword evidence="1" id="KW-1133">Transmembrane helix</keyword>
<proteinExistence type="predicted"/>
<evidence type="ECO:0008006" key="4">
    <source>
        <dbReference type="Google" id="ProtNLM"/>
    </source>
</evidence>